<protein>
    <recommendedName>
        <fullName evidence="5">BZIP domain-containing protein</fullName>
    </recommendedName>
</protein>
<keyword evidence="4" id="KW-1185">Reference proteome</keyword>
<proteinExistence type="predicted"/>
<evidence type="ECO:0000256" key="1">
    <source>
        <dbReference type="SAM" id="Coils"/>
    </source>
</evidence>
<dbReference type="Proteomes" id="UP001497623">
    <property type="component" value="Unassembled WGS sequence"/>
</dbReference>
<evidence type="ECO:0000313" key="4">
    <source>
        <dbReference type="Proteomes" id="UP001497623"/>
    </source>
</evidence>
<dbReference type="EMBL" id="CAXKWB010016271">
    <property type="protein sequence ID" value="CAL4115836.1"/>
    <property type="molecule type" value="Genomic_DNA"/>
</dbReference>
<feature type="compositionally biased region" description="Polar residues" evidence="2">
    <location>
        <begin position="41"/>
        <end position="63"/>
    </location>
</feature>
<gene>
    <name evidence="3" type="ORF">MNOR_LOCUS20771</name>
</gene>
<reference evidence="3 4" key="1">
    <citation type="submission" date="2024-05" db="EMBL/GenBank/DDBJ databases">
        <authorList>
            <person name="Wallberg A."/>
        </authorList>
    </citation>
    <scope>NUCLEOTIDE SEQUENCE [LARGE SCALE GENOMIC DNA]</scope>
</reference>
<name>A0AAV2R7V2_MEGNR</name>
<evidence type="ECO:0000313" key="3">
    <source>
        <dbReference type="EMBL" id="CAL4115836.1"/>
    </source>
</evidence>
<sequence>MAASSPNTIGSQININEVEGGKHLASGEMWAYSDGNISRNLQGNKDTATGHQTLQQNGGSSLAGNKFPSKDPGISICKVNTNEGNILMKGYDGEMILLIPVENNHESVIGSMGVKNPVVIYNSKQFYQVPIGPTTEYTNDNVQSNYNVTNTVDKSYNSDQNDIKNDEITVDRSIGLQEPVFTMNDSSMTNVNGIKKSMILNGIGVSPAIHCRSDGDNNLNDISESESTNIAIPKFLVTQKGDMSFLEKDLSSVNMDTNGPEMNKGEVAENLSSFSDENIITNLQLMEEAATGNTTMEEAATGNTICQEKGGNSFEGNYLQSDDPGTSFCKESTIDGNISTENKDRKEYILIYDGMQYFEVPIVEKNLTHTPPEYARDNSINVEDNIIAKNDLGVAFPFTNNCNSDQNGVNSFEMAVESYNGLDPMITMDDDNLEILNDVQKSIPFKSLIGVSPSTNDNTDEDNNSSNKDSQIESKSDNTLTPLSTQKRKKTPLYAQPEPKDEVLRARWKRARTTEKNRREKFEKTNTLEIELDECKKKLSKSEELRKKSEEKNEALTKENMEKSQYIESLLKYIHGQSNVNQFNL</sequence>
<feature type="region of interest" description="Disordered" evidence="2">
    <location>
        <begin position="41"/>
        <end position="67"/>
    </location>
</feature>
<organism evidence="3 4">
    <name type="scientific">Meganyctiphanes norvegica</name>
    <name type="common">Northern krill</name>
    <name type="synonym">Thysanopoda norvegica</name>
    <dbReference type="NCBI Taxonomy" id="48144"/>
    <lineage>
        <taxon>Eukaryota</taxon>
        <taxon>Metazoa</taxon>
        <taxon>Ecdysozoa</taxon>
        <taxon>Arthropoda</taxon>
        <taxon>Crustacea</taxon>
        <taxon>Multicrustacea</taxon>
        <taxon>Malacostraca</taxon>
        <taxon>Eumalacostraca</taxon>
        <taxon>Eucarida</taxon>
        <taxon>Euphausiacea</taxon>
        <taxon>Euphausiidae</taxon>
        <taxon>Meganyctiphanes</taxon>
    </lineage>
</organism>
<keyword evidence="1" id="KW-0175">Coiled coil</keyword>
<comment type="caution">
    <text evidence="3">The sequence shown here is derived from an EMBL/GenBank/DDBJ whole genome shotgun (WGS) entry which is preliminary data.</text>
</comment>
<feature type="coiled-coil region" evidence="1">
    <location>
        <begin position="525"/>
        <end position="562"/>
    </location>
</feature>
<dbReference type="AlphaFoldDB" id="A0AAV2R7V2"/>
<evidence type="ECO:0008006" key="5">
    <source>
        <dbReference type="Google" id="ProtNLM"/>
    </source>
</evidence>
<accession>A0AAV2R7V2</accession>
<feature type="region of interest" description="Disordered" evidence="2">
    <location>
        <begin position="448"/>
        <end position="502"/>
    </location>
</feature>
<evidence type="ECO:0000256" key="2">
    <source>
        <dbReference type="SAM" id="MobiDB-lite"/>
    </source>
</evidence>